<dbReference type="InterPro" id="IPR036513">
    <property type="entry name" value="STAS_dom_sf"/>
</dbReference>
<dbReference type="CDD" id="cd07043">
    <property type="entry name" value="STAS_anti-anti-sigma_factors"/>
    <property type="match status" value="1"/>
</dbReference>
<accession>A0A518AUY6</accession>
<dbReference type="InterPro" id="IPR002645">
    <property type="entry name" value="STAS_dom"/>
</dbReference>
<gene>
    <name evidence="2" type="ORF">Pan181_47720</name>
</gene>
<evidence type="ECO:0000313" key="3">
    <source>
        <dbReference type="Proteomes" id="UP000315750"/>
    </source>
</evidence>
<keyword evidence="3" id="KW-1185">Reference proteome</keyword>
<dbReference type="AlphaFoldDB" id="A0A518AUY6"/>
<evidence type="ECO:0000313" key="2">
    <source>
        <dbReference type="EMBL" id="QDU58534.1"/>
    </source>
</evidence>
<name>A0A518AUY6_9BACT</name>
<dbReference type="KEGG" id="amuc:Pan181_47720"/>
<dbReference type="RefSeq" id="WP_145250648.1">
    <property type="nucleotide sequence ID" value="NZ_CP036278.1"/>
</dbReference>
<dbReference type="EMBL" id="CP036278">
    <property type="protein sequence ID" value="QDU58534.1"/>
    <property type="molecule type" value="Genomic_DNA"/>
</dbReference>
<dbReference type="OrthoDB" id="288693at2"/>
<dbReference type="Pfam" id="PF01740">
    <property type="entry name" value="STAS"/>
    <property type="match status" value="1"/>
</dbReference>
<protein>
    <submittedName>
        <fullName evidence="2">STAS domain protein</fullName>
    </submittedName>
</protein>
<evidence type="ECO:0000259" key="1">
    <source>
        <dbReference type="PROSITE" id="PS50801"/>
    </source>
</evidence>
<organism evidence="2 3">
    <name type="scientific">Aeoliella mucimassa</name>
    <dbReference type="NCBI Taxonomy" id="2527972"/>
    <lineage>
        <taxon>Bacteria</taxon>
        <taxon>Pseudomonadati</taxon>
        <taxon>Planctomycetota</taxon>
        <taxon>Planctomycetia</taxon>
        <taxon>Pirellulales</taxon>
        <taxon>Lacipirellulaceae</taxon>
        <taxon>Aeoliella</taxon>
    </lineage>
</organism>
<dbReference type="PROSITE" id="PS50801">
    <property type="entry name" value="STAS"/>
    <property type="match status" value="1"/>
</dbReference>
<feature type="domain" description="STAS" evidence="1">
    <location>
        <begin position="55"/>
        <end position="122"/>
    </location>
</feature>
<sequence length="125" mass="13724">MAEVLQLTDDWRGEHYHRDGWLVIQLIPSGDGFADPLGLAEALWGTVADWQPPMMVLDLAQVTFMSSSLMGKLVQLHKRIAMAAGEFHVACLAPHPTEALHACRLHTVIPLFDSVEAAARLGVRS</sequence>
<dbReference type="Proteomes" id="UP000315750">
    <property type="component" value="Chromosome"/>
</dbReference>
<dbReference type="Gene3D" id="3.30.750.24">
    <property type="entry name" value="STAS domain"/>
    <property type="match status" value="1"/>
</dbReference>
<proteinExistence type="predicted"/>
<dbReference type="SUPFAM" id="SSF52091">
    <property type="entry name" value="SpoIIaa-like"/>
    <property type="match status" value="1"/>
</dbReference>
<reference evidence="2 3" key="1">
    <citation type="submission" date="2019-02" db="EMBL/GenBank/DDBJ databases">
        <title>Deep-cultivation of Planctomycetes and their phenomic and genomic characterization uncovers novel biology.</title>
        <authorList>
            <person name="Wiegand S."/>
            <person name="Jogler M."/>
            <person name="Boedeker C."/>
            <person name="Pinto D."/>
            <person name="Vollmers J."/>
            <person name="Rivas-Marin E."/>
            <person name="Kohn T."/>
            <person name="Peeters S.H."/>
            <person name="Heuer A."/>
            <person name="Rast P."/>
            <person name="Oberbeckmann S."/>
            <person name="Bunk B."/>
            <person name="Jeske O."/>
            <person name="Meyerdierks A."/>
            <person name="Storesund J.E."/>
            <person name="Kallscheuer N."/>
            <person name="Luecker S."/>
            <person name="Lage O.M."/>
            <person name="Pohl T."/>
            <person name="Merkel B.J."/>
            <person name="Hornburger P."/>
            <person name="Mueller R.-W."/>
            <person name="Bruemmer F."/>
            <person name="Labrenz M."/>
            <person name="Spormann A.M."/>
            <person name="Op den Camp H."/>
            <person name="Overmann J."/>
            <person name="Amann R."/>
            <person name="Jetten M.S.M."/>
            <person name="Mascher T."/>
            <person name="Medema M.H."/>
            <person name="Devos D.P."/>
            <person name="Kaster A.-K."/>
            <person name="Ovreas L."/>
            <person name="Rohde M."/>
            <person name="Galperin M.Y."/>
            <person name="Jogler C."/>
        </authorList>
    </citation>
    <scope>NUCLEOTIDE SEQUENCE [LARGE SCALE GENOMIC DNA]</scope>
    <source>
        <strain evidence="2 3">Pan181</strain>
    </source>
</reference>